<accession>A0ABU9XWM6</accession>
<reference evidence="1 2" key="1">
    <citation type="submission" date="2024-05" db="EMBL/GenBank/DDBJ databases">
        <authorList>
            <person name="Liu Q."/>
            <person name="Xin Y.-H."/>
        </authorList>
    </citation>
    <scope>NUCLEOTIDE SEQUENCE [LARGE SCALE GENOMIC DNA]</scope>
    <source>
        <strain evidence="1 2">CGMCC 1.15349</strain>
    </source>
</reference>
<dbReference type="EMBL" id="JBDIMF010000008">
    <property type="protein sequence ID" value="MEN2787950.1"/>
    <property type="molecule type" value="Genomic_DNA"/>
</dbReference>
<keyword evidence="2" id="KW-1185">Reference proteome</keyword>
<name>A0ABU9XWM6_9SPHN</name>
<evidence type="ECO:0000313" key="2">
    <source>
        <dbReference type="Proteomes" id="UP001404104"/>
    </source>
</evidence>
<proteinExistence type="predicted"/>
<gene>
    <name evidence="1" type="ORF">ABC969_16170</name>
</gene>
<dbReference type="RefSeq" id="WP_345866194.1">
    <property type="nucleotide sequence ID" value="NZ_JBDIMF010000008.1"/>
</dbReference>
<organism evidence="1 2">
    <name type="scientific">Sphingomonas qilianensis</name>
    <dbReference type="NCBI Taxonomy" id="1736690"/>
    <lineage>
        <taxon>Bacteria</taxon>
        <taxon>Pseudomonadati</taxon>
        <taxon>Pseudomonadota</taxon>
        <taxon>Alphaproteobacteria</taxon>
        <taxon>Sphingomonadales</taxon>
        <taxon>Sphingomonadaceae</taxon>
        <taxon>Sphingomonas</taxon>
    </lineage>
</organism>
<evidence type="ECO:0000313" key="1">
    <source>
        <dbReference type="EMBL" id="MEN2787950.1"/>
    </source>
</evidence>
<dbReference type="Proteomes" id="UP001404104">
    <property type="component" value="Unassembled WGS sequence"/>
</dbReference>
<comment type="caution">
    <text evidence="1">The sequence shown here is derived from an EMBL/GenBank/DDBJ whole genome shotgun (WGS) entry which is preliminary data.</text>
</comment>
<sequence>MNKVFEHFHLNLVQKPQQDLLSKPQNRETSIRFIFSERFQFQHLNKAFHWVPHGDQSGMILGTVEREKARTQRRAPEEGAGEFQGVEWQGSIVIIDPVHQPDGQKLAFERDRDVGQPNAILDSLVSHFNEQQEPPYTIVIRSLFDAETFRAFAKRHGELVEYVNFSFVVPNMFFGTTTGVDQGLRRIGDSTGAQTVDLRLQSEEGVKTNSEDVQDTILYAESGNASVTSKAMN</sequence>
<protein>
    <submittedName>
        <fullName evidence="1">Uncharacterized protein</fullName>
    </submittedName>
</protein>